<dbReference type="InterPro" id="IPR022378">
    <property type="entry name" value="F420_OxRdatse_MSMEG2249_pred"/>
</dbReference>
<dbReference type="PANTHER" id="PTHR43244:SF1">
    <property type="entry name" value="5,10-METHYLENETETRAHYDROMETHANOPTERIN REDUCTASE"/>
    <property type="match status" value="1"/>
</dbReference>
<proteinExistence type="predicted"/>
<gene>
    <name evidence="3" type="ORF">BST14_00605</name>
</gene>
<evidence type="ECO:0000256" key="1">
    <source>
        <dbReference type="ARBA" id="ARBA00023002"/>
    </source>
</evidence>
<dbReference type="InterPro" id="IPR036661">
    <property type="entry name" value="Luciferase-like_sf"/>
</dbReference>
<dbReference type="InterPro" id="IPR011251">
    <property type="entry name" value="Luciferase-like_dom"/>
</dbReference>
<dbReference type="Proteomes" id="UP000192707">
    <property type="component" value="Unassembled WGS sequence"/>
</dbReference>
<sequence length="369" mass="40608">MERRLPARGLELIRAALDELGFYLLAGAGGEGPATLTDEARRGEELGFGTAFISERWNVKEASSLVGAACAVTNRMQIATAATNHNTRHPLITGSWATTMHRLSGGRFTLGVGRGIAAIYGAFGIPAVTTAQMEDWAQVMRRLWHGEVIFNHDGPMGKYPILFLDPDFNEDIRLALVAFGPNTLALGGRVFDDVILHTYFTPETLQRSVQTVKSAAEKAGRDPDGVRVWSCLATVGDHLPEELRLKKTVARLATYLQGYGDLLVRTNNWDPTVLQRFREDSVVTSIAGGIDHKATAEQIEHIATLIPDEWLKPSATGSPQRCVDRIRTEFDYGADAVILHGATPDELEPIVAEYRETVTTDTRTRETRR</sequence>
<accession>A0A1W9ZT94</accession>
<dbReference type="CDD" id="cd01097">
    <property type="entry name" value="Tetrahydromethanopterin_reductase"/>
    <property type="match status" value="1"/>
</dbReference>
<name>A0A1W9ZT94_MYCAI</name>
<dbReference type="AlphaFoldDB" id="A0A1W9ZT94"/>
<dbReference type="GO" id="GO:0016705">
    <property type="term" value="F:oxidoreductase activity, acting on paired donors, with incorporation or reduction of molecular oxygen"/>
    <property type="evidence" value="ECO:0007669"/>
    <property type="project" value="InterPro"/>
</dbReference>
<reference evidence="3 4" key="1">
    <citation type="submission" date="2016-12" db="EMBL/GenBank/DDBJ databases">
        <title>The new phylogeny of genus Mycobacterium.</title>
        <authorList>
            <person name="Tortoli E."/>
            <person name="Trovato A."/>
            <person name="Cirillo D.M."/>
        </authorList>
    </citation>
    <scope>NUCLEOTIDE SEQUENCE [LARGE SCALE GENOMIC DNA]</scope>
    <source>
        <strain evidence="3 4">DSM 45069</strain>
    </source>
</reference>
<dbReference type="Pfam" id="PF00296">
    <property type="entry name" value="Bac_luciferase"/>
    <property type="match status" value="1"/>
</dbReference>
<keyword evidence="4" id="KW-1185">Reference proteome</keyword>
<organism evidence="3 4">
    <name type="scientific">Mycobacterium arosiense ATCC BAA-1401 = DSM 45069</name>
    <dbReference type="NCBI Taxonomy" id="1265311"/>
    <lineage>
        <taxon>Bacteria</taxon>
        <taxon>Bacillati</taxon>
        <taxon>Actinomycetota</taxon>
        <taxon>Actinomycetes</taxon>
        <taxon>Mycobacteriales</taxon>
        <taxon>Mycobacteriaceae</taxon>
        <taxon>Mycobacterium</taxon>
        <taxon>Mycobacterium avium complex (MAC)</taxon>
    </lineage>
</organism>
<evidence type="ECO:0000259" key="2">
    <source>
        <dbReference type="Pfam" id="PF00296"/>
    </source>
</evidence>
<dbReference type="NCBIfam" id="TIGR03857">
    <property type="entry name" value="F420_MSMEG_2249"/>
    <property type="match status" value="1"/>
</dbReference>
<dbReference type="Gene3D" id="3.20.20.30">
    <property type="entry name" value="Luciferase-like domain"/>
    <property type="match status" value="1"/>
</dbReference>
<keyword evidence="1" id="KW-0560">Oxidoreductase</keyword>
<dbReference type="EMBL" id="MVHG01000001">
    <property type="protein sequence ID" value="ORA20994.1"/>
    <property type="molecule type" value="Genomic_DNA"/>
</dbReference>
<dbReference type="InterPro" id="IPR050564">
    <property type="entry name" value="F420-G6PD/mer"/>
</dbReference>
<protein>
    <submittedName>
        <fullName evidence="3">LLM class F420-dependent oxidoreductase</fullName>
    </submittedName>
</protein>
<feature type="domain" description="Luciferase-like" evidence="2">
    <location>
        <begin position="29"/>
        <end position="335"/>
    </location>
</feature>
<dbReference type="OrthoDB" id="5723777at2"/>
<evidence type="ECO:0000313" key="4">
    <source>
        <dbReference type="Proteomes" id="UP000192707"/>
    </source>
</evidence>
<dbReference type="RefSeq" id="WP_083062662.1">
    <property type="nucleotide sequence ID" value="NZ_MVHG01000001.1"/>
</dbReference>
<dbReference type="SUPFAM" id="SSF51679">
    <property type="entry name" value="Bacterial luciferase-like"/>
    <property type="match status" value="1"/>
</dbReference>
<comment type="caution">
    <text evidence="3">The sequence shown here is derived from an EMBL/GenBank/DDBJ whole genome shotgun (WGS) entry which is preliminary data.</text>
</comment>
<evidence type="ECO:0000313" key="3">
    <source>
        <dbReference type="EMBL" id="ORA20994.1"/>
    </source>
</evidence>
<dbReference type="PANTHER" id="PTHR43244">
    <property type="match status" value="1"/>
</dbReference>